<dbReference type="GO" id="GO:0140070">
    <property type="term" value="F:hydrogen peroxide channel activity"/>
    <property type="evidence" value="ECO:0007669"/>
    <property type="project" value="Ensembl"/>
</dbReference>
<dbReference type="PANTHER" id="PTHR21191:SF7">
    <property type="entry name" value="AQUAPORIN-11"/>
    <property type="match status" value="1"/>
</dbReference>
<dbReference type="SUPFAM" id="SSF81338">
    <property type="entry name" value="Aquaporin-like"/>
    <property type="match status" value="1"/>
</dbReference>
<dbReference type="GeneID" id="102009594"/>
<evidence type="ECO:0000256" key="9">
    <source>
        <dbReference type="ARBA" id="ARBA00022989"/>
    </source>
</evidence>
<dbReference type="GO" id="GO:0030659">
    <property type="term" value="C:cytoplasmic vesicle membrane"/>
    <property type="evidence" value="ECO:0007669"/>
    <property type="project" value="UniProtKB-SubCell"/>
</dbReference>
<keyword evidence="9 18" id="KW-1133">Transmembrane helix</keyword>
<keyword evidence="10 18" id="KW-0472">Membrane</keyword>
<evidence type="ECO:0000256" key="7">
    <source>
        <dbReference type="ARBA" id="ARBA00022692"/>
    </source>
</evidence>
<comment type="catalytic activity">
    <reaction evidence="14">
        <text>H2O2(out) = H2O2(in)</text>
        <dbReference type="Rhea" id="RHEA:74375"/>
        <dbReference type="ChEBI" id="CHEBI:16240"/>
    </reaction>
</comment>
<evidence type="ECO:0000256" key="6">
    <source>
        <dbReference type="ARBA" id="ARBA00022475"/>
    </source>
</evidence>
<evidence type="ECO:0000256" key="15">
    <source>
        <dbReference type="ARBA" id="ARBA00049405"/>
    </source>
</evidence>
<feature type="transmembrane region" description="Helical" evidence="18">
    <location>
        <begin position="198"/>
        <end position="217"/>
    </location>
</feature>
<feature type="transmembrane region" description="Helical" evidence="18">
    <location>
        <begin position="49"/>
        <end position="67"/>
    </location>
</feature>
<reference evidence="19" key="1">
    <citation type="submission" date="2025-08" db="UniProtKB">
        <authorList>
            <consortium name="Ensembl"/>
        </authorList>
    </citation>
    <scope>IDENTIFICATION</scope>
</reference>
<evidence type="ECO:0000256" key="10">
    <source>
        <dbReference type="ARBA" id="ARBA00023136"/>
    </source>
</evidence>
<evidence type="ECO:0000256" key="3">
    <source>
        <dbReference type="ARBA" id="ARBA00004651"/>
    </source>
</evidence>
<dbReference type="PRINTS" id="PR02024">
    <property type="entry name" value="AQUAPORIN11"/>
</dbReference>
<dbReference type="Ensembl" id="ENSCLAT00000024393.1">
    <property type="protein sequence ID" value="ENSCLAP00000024160.1"/>
    <property type="gene ID" value="ENSCLAG00000016580.1"/>
</dbReference>
<dbReference type="GO" id="GO:0015250">
    <property type="term" value="F:water channel activity"/>
    <property type="evidence" value="ECO:0007669"/>
    <property type="project" value="Ensembl"/>
</dbReference>
<keyword evidence="6" id="KW-1003">Cell membrane</keyword>
<dbReference type="GO" id="GO:0050680">
    <property type="term" value="P:negative regulation of epithelial cell proliferation"/>
    <property type="evidence" value="ECO:0007669"/>
    <property type="project" value="Ensembl"/>
</dbReference>
<dbReference type="GO" id="GO:0005886">
    <property type="term" value="C:plasma membrane"/>
    <property type="evidence" value="ECO:0007669"/>
    <property type="project" value="UniProtKB-SubCell"/>
</dbReference>
<evidence type="ECO:0000256" key="12">
    <source>
        <dbReference type="ARBA" id="ARBA00023329"/>
    </source>
</evidence>
<dbReference type="RefSeq" id="XP_005379892.1">
    <property type="nucleotide sequence ID" value="XM_005379835.2"/>
</dbReference>
<evidence type="ECO:0000256" key="2">
    <source>
        <dbReference type="ARBA" id="ARBA00004477"/>
    </source>
</evidence>
<evidence type="ECO:0000313" key="19">
    <source>
        <dbReference type="Ensembl" id="ENSCLAP00000024160.1"/>
    </source>
</evidence>
<dbReference type="CTD" id="282679"/>
<evidence type="ECO:0000256" key="13">
    <source>
        <dbReference type="ARBA" id="ARBA00034651"/>
    </source>
</evidence>
<dbReference type="GO" id="GO:0015254">
    <property type="term" value="F:glycerol channel activity"/>
    <property type="evidence" value="ECO:0007669"/>
    <property type="project" value="Ensembl"/>
</dbReference>
<dbReference type="InterPro" id="IPR023271">
    <property type="entry name" value="Aquaporin-like"/>
</dbReference>
<feature type="transmembrane region" description="Helical" evidence="18">
    <location>
        <begin position="237"/>
        <end position="263"/>
    </location>
</feature>
<dbReference type="Proteomes" id="UP000694398">
    <property type="component" value="Unassembled WGS sequence"/>
</dbReference>
<comment type="subcellular location">
    <subcellularLocation>
        <location evidence="3">Cell membrane</location>
        <topology evidence="3">Multi-pass membrane protein</topology>
    </subcellularLocation>
    <subcellularLocation>
        <location evidence="1">Cytoplasmic vesicle membrane</location>
        <topology evidence="1">Multi-pass membrane protein</topology>
    </subcellularLocation>
    <subcellularLocation>
        <location evidence="2">Endoplasmic reticulum membrane</location>
        <topology evidence="2">Multi-pass membrane protein</topology>
    </subcellularLocation>
</comment>
<dbReference type="GO" id="GO:0048388">
    <property type="term" value="P:endosomal lumen acidification"/>
    <property type="evidence" value="ECO:0007669"/>
    <property type="project" value="Ensembl"/>
</dbReference>
<dbReference type="GO" id="GO:0072014">
    <property type="term" value="P:proximal tubule development"/>
    <property type="evidence" value="ECO:0007669"/>
    <property type="project" value="Ensembl"/>
</dbReference>
<evidence type="ECO:0000256" key="14">
    <source>
        <dbReference type="ARBA" id="ARBA00047305"/>
    </source>
</evidence>
<dbReference type="PANTHER" id="PTHR21191">
    <property type="entry name" value="AQUAPORIN"/>
    <property type="match status" value="1"/>
</dbReference>
<evidence type="ECO:0000256" key="4">
    <source>
        <dbReference type="ARBA" id="ARBA00005900"/>
    </source>
</evidence>
<gene>
    <name evidence="19" type="primary">AQP11</name>
</gene>
<evidence type="ECO:0000256" key="17">
    <source>
        <dbReference type="ARBA" id="ARBA00062075"/>
    </source>
</evidence>
<dbReference type="InterPro" id="IPR023266">
    <property type="entry name" value="Aquaporin_11"/>
</dbReference>
<dbReference type="InterPro" id="IPR051883">
    <property type="entry name" value="AQP11/12_channel"/>
</dbReference>
<keyword evidence="8" id="KW-0256">Endoplasmic reticulum</keyword>
<reference evidence="19" key="2">
    <citation type="submission" date="2025-09" db="UniProtKB">
        <authorList>
            <consortium name="Ensembl"/>
        </authorList>
    </citation>
    <scope>IDENTIFICATION</scope>
</reference>
<comment type="catalytic activity">
    <reaction evidence="15">
        <text>glycerol(in) = glycerol(out)</text>
        <dbReference type="Rhea" id="RHEA:29675"/>
        <dbReference type="ChEBI" id="CHEBI:17754"/>
    </reaction>
</comment>
<feature type="transmembrane region" description="Helical" evidence="18">
    <location>
        <begin position="79"/>
        <end position="98"/>
    </location>
</feature>
<evidence type="ECO:0000256" key="11">
    <source>
        <dbReference type="ARBA" id="ARBA00023157"/>
    </source>
</evidence>
<dbReference type="GO" id="GO:0032364">
    <property type="term" value="P:intracellular oxygen homeostasis"/>
    <property type="evidence" value="ECO:0007669"/>
    <property type="project" value="Ensembl"/>
</dbReference>
<protein>
    <recommendedName>
        <fullName evidence="18">Aquaporin</fullName>
    </recommendedName>
</protein>
<dbReference type="GO" id="GO:0005789">
    <property type="term" value="C:endoplasmic reticulum membrane"/>
    <property type="evidence" value="ECO:0007669"/>
    <property type="project" value="UniProtKB-SubCell"/>
</dbReference>
<dbReference type="FunFam" id="1.20.1080.10:FF:000016">
    <property type="entry name" value="Aquaporin"/>
    <property type="match status" value="1"/>
</dbReference>
<keyword evidence="12" id="KW-0968">Cytoplasmic vesicle</keyword>
<evidence type="ECO:0000256" key="5">
    <source>
        <dbReference type="ARBA" id="ARBA00022448"/>
    </source>
</evidence>
<dbReference type="AlphaFoldDB" id="A0A8C2W2D4"/>
<keyword evidence="11" id="KW-1015">Disulfide bond</keyword>
<comment type="catalytic activity">
    <reaction evidence="13">
        <text>H2O(in) = H2O(out)</text>
        <dbReference type="Rhea" id="RHEA:29667"/>
        <dbReference type="ChEBI" id="CHEBI:15377"/>
    </reaction>
</comment>
<evidence type="ECO:0000256" key="1">
    <source>
        <dbReference type="ARBA" id="ARBA00004439"/>
    </source>
</evidence>
<evidence type="ECO:0000256" key="16">
    <source>
        <dbReference type="ARBA" id="ARBA00059557"/>
    </source>
</evidence>
<evidence type="ECO:0000313" key="20">
    <source>
        <dbReference type="Proteomes" id="UP000694398"/>
    </source>
</evidence>
<evidence type="ECO:0000256" key="18">
    <source>
        <dbReference type="PIRNR" id="PIRNR017529"/>
    </source>
</evidence>
<keyword evidence="5" id="KW-0813">Transport</keyword>
<accession>A0A8C2W2D4</accession>
<dbReference type="GO" id="GO:0009986">
    <property type="term" value="C:cell surface"/>
    <property type="evidence" value="ECO:0007669"/>
    <property type="project" value="Ensembl"/>
</dbReference>
<dbReference type="Gene3D" id="1.20.1080.10">
    <property type="entry name" value="Glycerol uptake facilitator protein"/>
    <property type="match status" value="1"/>
</dbReference>
<dbReference type="OrthoDB" id="9894770at2759"/>
<dbReference type="GO" id="GO:0008284">
    <property type="term" value="P:positive regulation of cell population proliferation"/>
    <property type="evidence" value="ECO:0007669"/>
    <property type="project" value="Ensembl"/>
</dbReference>
<evidence type="ECO:0000256" key="8">
    <source>
        <dbReference type="ARBA" id="ARBA00022824"/>
    </source>
</evidence>
<comment type="function">
    <text evidence="16">Channel protein that facilitates the transport of water, glycerol and hydrogen peroxide across membrane of cell or organelles guaranteeing intracellular homeostasis in several organes like liver, kidney and brain. In situation of stress, participates in endoplasmic reticulum (ER) homeostasis by regulating redox homeostasis through the transport of hydrogen peroxide across the endoplasmic reticulum membrane thereby regulating the oxidative stress through the NADPH oxidase 2 pathway. Plays a role by maintaining an environment suitable for translation or protein foldings in the ER lumen namely by participating in the PKD1 glycosylation processing resulting in regulation of PKD1 membrane trafficking thereby preventing the accumulation of unfolding protein in ER. Plays a role in the proximal tubule function by regulating its endosomal acidification. May play a role in postnatal kidney development.</text>
</comment>
<dbReference type="GO" id="GO:0009992">
    <property type="term" value="P:intracellular water homeostasis"/>
    <property type="evidence" value="ECO:0007669"/>
    <property type="project" value="Ensembl"/>
</dbReference>
<comment type="subunit">
    <text evidence="17">Homodimer; disulfide-linked. Homotetramer. Can also form homomultimer.</text>
</comment>
<organism evidence="19 20">
    <name type="scientific">Chinchilla lanigera</name>
    <name type="common">Long-tailed chinchilla</name>
    <name type="synonym">Chinchilla villidera</name>
    <dbReference type="NCBI Taxonomy" id="34839"/>
    <lineage>
        <taxon>Eukaryota</taxon>
        <taxon>Metazoa</taxon>
        <taxon>Chordata</taxon>
        <taxon>Craniata</taxon>
        <taxon>Vertebrata</taxon>
        <taxon>Euteleostomi</taxon>
        <taxon>Mammalia</taxon>
        <taxon>Eutheria</taxon>
        <taxon>Euarchontoglires</taxon>
        <taxon>Glires</taxon>
        <taxon>Rodentia</taxon>
        <taxon>Hystricomorpha</taxon>
        <taxon>Chinchillidae</taxon>
        <taxon>Chinchilla</taxon>
    </lineage>
</organism>
<feature type="transmembrane region" description="Helical" evidence="18">
    <location>
        <begin position="20"/>
        <end position="37"/>
    </location>
</feature>
<keyword evidence="20" id="KW-1185">Reference proteome</keyword>
<comment type="similarity">
    <text evidence="4">Belongs to the MIP/aquaporin (TC 1.A.8) family. AQP11/AQP12 subfamily.</text>
</comment>
<dbReference type="GeneTree" id="ENSGT00530000063816"/>
<dbReference type="InterPro" id="IPR016697">
    <property type="entry name" value="Aquaporin_11/12"/>
</dbReference>
<dbReference type="GO" id="GO:0006612">
    <property type="term" value="P:protein targeting to membrane"/>
    <property type="evidence" value="ECO:0007669"/>
    <property type="project" value="Ensembl"/>
</dbReference>
<dbReference type="GO" id="GO:1904293">
    <property type="term" value="P:negative regulation of ERAD pathway"/>
    <property type="evidence" value="ECO:0007669"/>
    <property type="project" value="Ensembl"/>
</dbReference>
<dbReference type="GO" id="GO:0051260">
    <property type="term" value="P:protein homooligomerization"/>
    <property type="evidence" value="ECO:0007669"/>
    <property type="project" value="Ensembl"/>
</dbReference>
<keyword evidence="7 18" id="KW-0812">Transmembrane</keyword>
<sequence length="273" mass="30425">MSALPLAGLRPEVRDSGTSLGLMLAVVLCMGLARAIARKQLHRPAVHAFILEFLATFQLCCCTHELMLLSEQDSAHPTWTLTLIYFFSLVHGLTLVGTSSNPCGLMVQMMLGGMAPEMGALRFLAQLVSALCSRYCMRALWSLGLTQYHFSERIFACQNPIHSDLPKAVITEAICSFIFHSALLHFQEVRAKLRIHLLAALITFLAYAGGGLTGALFNPTLALSLHFMCFDEAFPRFFIVYWLAPSLGILLMILMFSFFLPWLHNNQIVNKKE</sequence>
<dbReference type="PIRSF" id="PIRSF017529">
    <property type="entry name" value="Aquaporin_11/12"/>
    <property type="match status" value="1"/>
</dbReference>
<name>A0A8C2W2D4_CHILA</name>
<proteinExistence type="inferred from homology"/>
<dbReference type="OMA" id="IGWMASA"/>